<gene>
    <name evidence="3" type="ORF">PG993_013113</name>
</gene>
<protein>
    <submittedName>
        <fullName evidence="3">Uncharacterized protein</fullName>
    </submittedName>
</protein>
<keyword evidence="2" id="KW-1133">Transmembrane helix</keyword>
<keyword evidence="4" id="KW-1185">Reference proteome</keyword>
<comment type="caution">
    <text evidence="3">The sequence shown here is derived from an EMBL/GenBank/DDBJ whole genome shotgun (WGS) entry which is preliminary data.</text>
</comment>
<feature type="compositionally biased region" description="Low complexity" evidence="1">
    <location>
        <begin position="311"/>
        <end position="322"/>
    </location>
</feature>
<organism evidence="3 4">
    <name type="scientific">Apiospora rasikravindrae</name>
    <dbReference type="NCBI Taxonomy" id="990691"/>
    <lineage>
        <taxon>Eukaryota</taxon>
        <taxon>Fungi</taxon>
        <taxon>Dikarya</taxon>
        <taxon>Ascomycota</taxon>
        <taxon>Pezizomycotina</taxon>
        <taxon>Sordariomycetes</taxon>
        <taxon>Xylariomycetidae</taxon>
        <taxon>Amphisphaeriales</taxon>
        <taxon>Apiosporaceae</taxon>
        <taxon>Apiospora</taxon>
    </lineage>
</organism>
<evidence type="ECO:0000313" key="4">
    <source>
        <dbReference type="Proteomes" id="UP001444661"/>
    </source>
</evidence>
<sequence>MNISCNNELQELHFPDTAMLGSLSIDRAPALWSISMSQWNGSADTSNYRVAQYGSLYIYAAPKLGRDASQSQLFNISALSIIVLDEVGGVQFPQLTSAIAISAVDSYAQFPKLETISNSLHIDDAEMGHSIFPSLKNAGKLTIGNRPTFGIGVLADEETAGPLPDLIVRDSIVIAFRNSGNGDIILNQVTTVGQDLNITNNSGIGKISFSRLTDVKRLNIINNPNSTVPGDFSRLTDANSIYINGVIEKYVARGARACNKFERLTRNSSTTLFPRLSSASDVRIEPWNPDFDCSGLVRLRDLGKIGTLACNGTNGTNSSSTGPNDTATSNRGLSAGTSAGIGTGVGIAVLGVLGALVWLIMRYRRRLRDLTARSRGGGDENKNPVEAAPKTPQEAGGRALPYQSGGGEIVEAGGTALRAEAGDVVASPHEVSAQRNTRFPVELA</sequence>
<evidence type="ECO:0000256" key="2">
    <source>
        <dbReference type="SAM" id="Phobius"/>
    </source>
</evidence>
<reference evidence="3 4" key="1">
    <citation type="submission" date="2023-01" db="EMBL/GenBank/DDBJ databases">
        <title>Analysis of 21 Apiospora genomes using comparative genomics revels a genus with tremendous synthesis potential of carbohydrate active enzymes and secondary metabolites.</title>
        <authorList>
            <person name="Sorensen T."/>
        </authorList>
    </citation>
    <scope>NUCLEOTIDE SEQUENCE [LARGE SCALE GENOMIC DNA]</scope>
    <source>
        <strain evidence="3 4">CBS 33761</strain>
    </source>
</reference>
<evidence type="ECO:0000256" key="1">
    <source>
        <dbReference type="SAM" id="MobiDB-lite"/>
    </source>
</evidence>
<evidence type="ECO:0000313" key="3">
    <source>
        <dbReference type="EMBL" id="KAK8022346.1"/>
    </source>
</evidence>
<accession>A0ABR1RWQ0</accession>
<keyword evidence="2" id="KW-0472">Membrane</keyword>
<feature type="region of interest" description="Disordered" evidence="1">
    <location>
        <begin position="310"/>
        <end position="331"/>
    </location>
</feature>
<keyword evidence="2" id="KW-0812">Transmembrane</keyword>
<proteinExistence type="predicted"/>
<dbReference type="EMBL" id="JAQQWK010000012">
    <property type="protein sequence ID" value="KAK8022346.1"/>
    <property type="molecule type" value="Genomic_DNA"/>
</dbReference>
<feature type="transmembrane region" description="Helical" evidence="2">
    <location>
        <begin position="339"/>
        <end position="361"/>
    </location>
</feature>
<feature type="region of interest" description="Disordered" evidence="1">
    <location>
        <begin position="373"/>
        <end position="444"/>
    </location>
</feature>
<feature type="compositionally biased region" description="Basic and acidic residues" evidence="1">
    <location>
        <begin position="373"/>
        <end position="383"/>
    </location>
</feature>
<dbReference type="Proteomes" id="UP001444661">
    <property type="component" value="Unassembled WGS sequence"/>
</dbReference>
<name>A0ABR1RWQ0_9PEZI</name>